<accession>A0A8J2LMJ0</accession>
<keyword evidence="3" id="KW-1185">Reference proteome</keyword>
<evidence type="ECO:0000313" key="3">
    <source>
        <dbReference type="Proteomes" id="UP000708208"/>
    </source>
</evidence>
<evidence type="ECO:0000313" key="2">
    <source>
        <dbReference type="EMBL" id="CAG7834788.1"/>
    </source>
</evidence>
<feature type="non-terminal residue" evidence="2">
    <location>
        <position position="1"/>
    </location>
</feature>
<organism evidence="2 3">
    <name type="scientific">Allacma fusca</name>
    <dbReference type="NCBI Taxonomy" id="39272"/>
    <lineage>
        <taxon>Eukaryota</taxon>
        <taxon>Metazoa</taxon>
        <taxon>Ecdysozoa</taxon>
        <taxon>Arthropoda</taxon>
        <taxon>Hexapoda</taxon>
        <taxon>Collembola</taxon>
        <taxon>Symphypleona</taxon>
        <taxon>Sminthuridae</taxon>
        <taxon>Allacma</taxon>
    </lineage>
</organism>
<dbReference type="EMBL" id="CAJVCH010570380">
    <property type="protein sequence ID" value="CAG7834788.1"/>
    <property type="molecule type" value="Genomic_DNA"/>
</dbReference>
<comment type="caution">
    <text evidence="2">The sequence shown here is derived from an EMBL/GenBank/DDBJ whole genome shotgun (WGS) entry which is preliminary data.</text>
</comment>
<evidence type="ECO:0000256" key="1">
    <source>
        <dbReference type="SAM" id="MobiDB-lite"/>
    </source>
</evidence>
<feature type="region of interest" description="Disordered" evidence="1">
    <location>
        <begin position="39"/>
        <end position="91"/>
    </location>
</feature>
<proteinExistence type="predicted"/>
<sequence>VLQRSVDLELGLFAPDGGNKENSGPIAKVTIIGLASLPVDDIEGDRKGKQGKPRQGHDFSDEEDDFSSHSSDSPPDDVILRKNSKALPHNR</sequence>
<dbReference type="AlphaFoldDB" id="A0A8J2LMJ0"/>
<protein>
    <submittedName>
        <fullName evidence="2">Uncharacterized protein</fullName>
    </submittedName>
</protein>
<gene>
    <name evidence="2" type="ORF">AFUS01_LOCUS44248</name>
</gene>
<reference evidence="2" key="1">
    <citation type="submission" date="2021-06" db="EMBL/GenBank/DDBJ databases">
        <authorList>
            <person name="Hodson N. C."/>
            <person name="Mongue J. A."/>
            <person name="Jaron S. K."/>
        </authorList>
    </citation>
    <scope>NUCLEOTIDE SEQUENCE</scope>
</reference>
<feature type="compositionally biased region" description="Basic residues" evidence="1">
    <location>
        <begin position="82"/>
        <end position="91"/>
    </location>
</feature>
<dbReference type="Proteomes" id="UP000708208">
    <property type="component" value="Unassembled WGS sequence"/>
</dbReference>
<feature type="compositionally biased region" description="Low complexity" evidence="1">
    <location>
        <begin position="68"/>
        <end position="77"/>
    </location>
</feature>
<name>A0A8J2LMJ0_9HEXA</name>